<sequence>MLPCPISLPSLHCLRPQYLHALHTVTVSSTLEFEDKLGGSRNPATTLPPPQHPCLGPSPPAQAGLSVSPQSCSRPPLTTTSSSAASRQPSVVRPRKRSCTASTVIPGVPNSARYLPHDQGTPIAYHLSSAPGPSLTLRAQDFAGRAGLLVDEASAATLYRSRNNGSGRCSSLFRATPRIAQSPHTFSPVCRARGQQDHVRLCT</sequence>
<name>A0AAV7LN50_PLEWA</name>
<proteinExistence type="predicted"/>
<protein>
    <submittedName>
        <fullName evidence="2">Uncharacterized protein</fullName>
    </submittedName>
</protein>
<dbReference type="Proteomes" id="UP001066276">
    <property type="component" value="Chromosome 11"/>
</dbReference>
<feature type="compositionally biased region" description="Pro residues" evidence="1">
    <location>
        <begin position="46"/>
        <end position="60"/>
    </location>
</feature>
<comment type="caution">
    <text evidence="2">The sequence shown here is derived from an EMBL/GenBank/DDBJ whole genome shotgun (WGS) entry which is preliminary data.</text>
</comment>
<gene>
    <name evidence="2" type="ORF">NDU88_004932</name>
</gene>
<accession>A0AAV7LN50</accession>
<evidence type="ECO:0000313" key="2">
    <source>
        <dbReference type="EMBL" id="KAJ1091817.1"/>
    </source>
</evidence>
<keyword evidence="3" id="KW-1185">Reference proteome</keyword>
<organism evidence="2 3">
    <name type="scientific">Pleurodeles waltl</name>
    <name type="common">Iberian ribbed newt</name>
    <dbReference type="NCBI Taxonomy" id="8319"/>
    <lineage>
        <taxon>Eukaryota</taxon>
        <taxon>Metazoa</taxon>
        <taxon>Chordata</taxon>
        <taxon>Craniata</taxon>
        <taxon>Vertebrata</taxon>
        <taxon>Euteleostomi</taxon>
        <taxon>Amphibia</taxon>
        <taxon>Batrachia</taxon>
        <taxon>Caudata</taxon>
        <taxon>Salamandroidea</taxon>
        <taxon>Salamandridae</taxon>
        <taxon>Pleurodelinae</taxon>
        <taxon>Pleurodeles</taxon>
    </lineage>
</organism>
<reference evidence="2" key="1">
    <citation type="journal article" date="2022" name="bioRxiv">
        <title>Sequencing and chromosome-scale assembly of the giantPleurodeles waltlgenome.</title>
        <authorList>
            <person name="Brown T."/>
            <person name="Elewa A."/>
            <person name="Iarovenko S."/>
            <person name="Subramanian E."/>
            <person name="Araus A.J."/>
            <person name="Petzold A."/>
            <person name="Susuki M."/>
            <person name="Suzuki K.-i.T."/>
            <person name="Hayashi T."/>
            <person name="Toyoda A."/>
            <person name="Oliveira C."/>
            <person name="Osipova E."/>
            <person name="Leigh N.D."/>
            <person name="Simon A."/>
            <person name="Yun M.H."/>
        </authorList>
    </citation>
    <scope>NUCLEOTIDE SEQUENCE</scope>
    <source>
        <strain evidence="2">20211129_DDA</strain>
        <tissue evidence="2">Liver</tissue>
    </source>
</reference>
<evidence type="ECO:0000313" key="3">
    <source>
        <dbReference type="Proteomes" id="UP001066276"/>
    </source>
</evidence>
<feature type="compositionally biased region" description="Low complexity" evidence="1">
    <location>
        <begin position="71"/>
        <end position="92"/>
    </location>
</feature>
<dbReference type="AlphaFoldDB" id="A0AAV7LN50"/>
<feature type="region of interest" description="Disordered" evidence="1">
    <location>
        <begin position="36"/>
        <end position="103"/>
    </location>
</feature>
<evidence type="ECO:0000256" key="1">
    <source>
        <dbReference type="SAM" id="MobiDB-lite"/>
    </source>
</evidence>
<dbReference type="EMBL" id="JANPWB010000015">
    <property type="protein sequence ID" value="KAJ1091817.1"/>
    <property type="molecule type" value="Genomic_DNA"/>
</dbReference>